<dbReference type="Proteomes" id="UP000019140">
    <property type="component" value="Unassembled WGS sequence"/>
</dbReference>
<name>W4MC05_9BACT</name>
<keyword evidence="2" id="KW-1185">Reference proteome</keyword>
<reference evidence="1 2" key="1">
    <citation type="journal article" date="2014" name="Nature">
        <title>An environmental bacterial taxon with a large and distinct metabolic repertoire.</title>
        <authorList>
            <person name="Wilson M.C."/>
            <person name="Mori T."/>
            <person name="Ruckert C."/>
            <person name="Uria A.R."/>
            <person name="Helf M.J."/>
            <person name="Takada K."/>
            <person name="Gernert C."/>
            <person name="Steffens U.A."/>
            <person name="Heycke N."/>
            <person name="Schmitt S."/>
            <person name="Rinke C."/>
            <person name="Helfrich E.J."/>
            <person name="Brachmann A.O."/>
            <person name="Gurgui C."/>
            <person name="Wakimoto T."/>
            <person name="Kracht M."/>
            <person name="Crusemann M."/>
            <person name="Hentschel U."/>
            <person name="Abe I."/>
            <person name="Matsunaga S."/>
            <person name="Kalinowski J."/>
            <person name="Takeyama H."/>
            <person name="Piel J."/>
        </authorList>
    </citation>
    <scope>NUCLEOTIDE SEQUENCE [LARGE SCALE GENOMIC DNA]</scope>
    <source>
        <strain evidence="2">TSY2</strain>
    </source>
</reference>
<gene>
    <name evidence="1" type="ORF">ETSY2_11200</name>
</gene>
<dbReference type="HOGENOM" id="CLU_3381139_0_0_7"/>
<dbReference type="AlphaFoldDB" id="W4MC05"/>
<evidence type="ECO:0000313" key="2">
    <source>
        <dbReference type="Proteomes" id="UP000019140"/>
    </source>
</evidence>
<evidence type="ECO:0000313" key="1">
    <source>
        <dbReference type="EMBL" id="ETX07441.1"/>
    </source>
</evidence>
<comment type="caution">
    <text evidence="1">The sequence shown here is derived from an EMBL/GenBank/DDBJ whole genome shotgun (WGS) entry which is preliminary data.</text>
</comment>
<dbReference type="EMBL" id="AZHX01000454">
    <property type="protein sequence ID" value="ETX07441.1"/>
    <property type="molecule type" value="Genomic_DNA"/>
</dbReference>
<accession>W4MC05</accession>
<sequence length="33" mass="3410">MCHPPEDGAGTAFAVITADFGTGEIKLVTEPFS</sequence>
<protein>
    <submittedName>
        <fullName evidence="1">Uncharacterized protein</fullName>
    </submittedName>
</protein>
<proteinExistence type="predicted"/>
<organism evidence="1 2">
    <name type="scientific">Candidatus Entotheonella gemina</name>
    <dbReference type="NCBI Taxonomy" id="1429439"/>
    <lineage>
        <taxon>Bacteria</taxon>
        <taxon>Pseudomonadati</taxon>
        <taxon>Nitrospinota/Tectimicrobiota group</taxon>
        <taxon>Candidatus Tectimicrobiota</taxon>
        <taxon>Candidatus Entotheonellia</taxon>
        <taxon>Candidatus Entotheonellales</taxon>
        <taxon>Candidatus Entotheonellaceae</taxon>
        <taxon>Candidatus Entotheonella</taxon>
    </lineage>
</organism>